<dbReference type="Pfam" id="PF01529">
    <property type="entry name" value="DHHC"/>
    <property type="match status" value="1"/>
</dbReference>
<dbReference type="InterPro" id="IPR001594">
    <property type="entry name" value="Palmitoyltrfase_DHHC"/>
</dbReference>
<sequence>MVWRDDGVWAGTTPGGGCAIGLEVDEPPPPSRLWSLLTCEGGGYCNGPTLRQAIESGGERDVQEQGLVHLAALKSPVDVLFELLRAGAPWNSVDGEGKTPFLLACRTGQLLNVLLLYGVGGRECLKWTDPKGRNGMHFAVQSASKDVPEVLFCLGVDAHLRDKGGISPIALLLLQMLKPGASRRKQALRDFRLALVLLNHRQADGGEKRTGGEFVQFEKEALRDSPEAAGRAFLDFLCSPCSCEGDEEGRCRGRGCGGGCEDEQRESKETNQKSLLSLCLEFGHCGKDPACLAVIVLQMASRAFEAATGGDKWPQKAELCSLSEGRFQRLQLLASRLLGLLNSLRCCLEAPFRTFLRVIGLRKGRGREEHREKERGGHGSACRQRKEREKEKGSTESRGQLSLSTSTTASSPSSASEESLGSSPLSADKERDRETESLSGLRADDVSECVGLEEGRGGNWRSVLNEETTEEALSLLHRHRRLMGILGTQPLVDLCCPLGMGRGGTAPDPRALVWFHWVISSVQMFYWFGKVVPRLGESVPWLGPVSALLFLLSSGTYVGARVMGPGGPEKRPEGEGAVEDLLRVLRAPSTFDSQYKVDRLVTASQRLCPECNVIKGPRCRHCRTCGVCVDLFDHHCPWIGNCVGRRNHAVFVLHLCSAIVLQCCLLWFSWSFLEETCEETGKEASWMSCVVASAFSSPLWAIV</sequence>
<organism evidence="11">
    <name type="scientific">Chromera velia CCMP2878</name>
    <dbReference type="NCBI Taxonomy" id="1169474"/>
    <lineage>
        <taxon>Eukaryota</taxon>
        <taxon>Sar</taxon>
        <taxon>Alveolata</taxon>
        <taxon>Colpodellida</taxon>
        <taxon>Chromeraceae</taxon>
        <taxon>Chromera</taxon>
    </lineage>
</organism>
<keyword evidence="3" id="KW-0812">Transmembrane</keyword>
<dbReference type="InterPro" id="IPR036770">
    <property type="entry name" value="Ankyrin_rpt-contain_sf"/>
</dbReference>
<evidence type="ECO:0000256" key="4">
    <source>
        <dbReference type="ARBA" id="ARBA00022989"/>
    </source>
</evidence>
<reference evidence="11" key="1">
    <citation type="submission" date="2014-11" db="EMBL/GenBank/DDBJ databases">
        <authorList>
            <person name="Otto D Thomas"/>
            <person name="Naeem Raeece"/>
        </authorList>
    </citation>
    <scope>NUCLEOTIDE SEQUENCE</scope>
</reference>
<dbReference type="GO" id="GO:0005794">
    <property type="term" value="C:Golgi apparatus"/>
    <property type="evidence" value="ECO:0007669"/>
    <property type="project" value="TreeGrafter"/>
</dbReference>
<comment type="subcellular location">
    <subcellularLocation>
        <location evidence="1">Membrane</location>
        <topology evidence="1">Multi-pass membrane protein</topology>
    </subcellularLocation>
</comment>
<evidence type="ECO:0000256" key="3">
    <source>
        <dbReference type="ARBA" id="ARBA00022692"/>
    </source>
</evidence>
<keyword evidence="6 8" id="KW-0012">Acyltransferase</keyword>
<feature type="compositionally biased region" description="Basic and acidic residues" evidence="9">
    <location>
        <begin position="384"/>
        <end position="395"/>
    </location>
</feature>
<evidence type="ECO:0000256" key="7">
    <source>
        <dbReference type="PROSITE-ProRule" id="PRU00023"/>
    </source>
</evidence>
<evidence type="ECO:0000256" key="5">
    <source>
        <dbReference type="ARBA" id="ARBA00023136"/>
    </source>
</evidence>
<dbReference type="GO" id="GO:0006612">
    <property type="term" value="P:protein targeting to membrane"/>
    <property type="evidence" value="ECO:0007669"/>
    <property type="project" value="TreeGrafter"/>
</dbReference>
<evidence type="ECO:0000256" key="1">
    <source>
        <dbReference type="ARBA" id="ARBA00004141"/>
    </source>
</evidence>
<dbReference type="Pfam" id="PF12796">
    <property type="entry name" value="Ank_2"/>
    <property type="match status" value="1"/>
</dbReference>
<keyword evidence="5" id="KW-0472">Membrane</keyword>
<name>A0A0G4FRN6_9ALVE</name>
<feature type="compositionally biased region" description="Basic and acidic residues" evidence="9">
    <location>
        <begin position="366"/>
        <end position="377"/>
    </location>
</feature>
<dbReference type="Gene3D" id="1.25.40.20">
    <property type="entry name" value="Ankyrin repeat-containing domain"/>
    <property type="match status" value="1"/>
</dbReference>
<evidence type="ECO:0000259" key="10">
    <source>
        <dbReference type="Pfam" id="PF01529"/>
    </source>
</evidence>
<dbReference type="GO" id="GO:0005783">
    <property type="term" value="C:endoplasmic reticulum"/>
    <property type="evidence" value="ECO:0007669"/>
    <property type="project" value="TreeGrafter"/>
</dbReference>
<evidence type="ECO:0000313" key="11">
    <source>
        <dbReference type="EMBL" id="CEM16762.1"/>
    </source>
</evidence>
<dbReference type="EMBL" id="CDMZ01000554">
    <property type="protein sequence ID" value="CEM16762.1"/>
    <property type="molecule type" value="Genomic_DNA"/>
</dbReference>
<keyword evidence="2 8" id="KW-0808">Transferase</keyword>
<keyword evidence="7" id="KW-0040">ANK repeat</keyword>
<feature type="domain" description="Palmitoyltransferase DHHC" evidence="10">
    <location>
        <begin position="604"/>
        <end position="688"/>
    </location>
</feature>
<keyword evidence="4" id="KW-1133">Transmembrane helix</keyword>
<accession>A0A0G4FRN6</accession>
<dbReference type="PROSITE" id="PS50216">
    <property type="entry name" value="DHHC"/>
    <property type="match status" value="1"/>
</dbReference>
<dbReference type="PROSITE" id="PS50088">
    <property type="entry name" value="ANK_REPEAT"/>
    <property type="match status" value="1"/>
</dbReference>
<evidence type="ECO:0000256" key="8">
    <source>
        <dbReference type="RuleBase" id="RU079119"/>
    </source>
</evidence>
<dbReference type="InterPro" id="IPR002110">
    <property type="entry name" value="Ankyrin_rpt"/>
</dbReference>
<feature type="region of interest" description="Disordered" evidence="9">
    <location>
        <begin position="366"/>
        <end position="440"/>
    </location>
</feature>
<feature type="compositionally biased region" description="Low complexity" evidence="9">
    <location>
        <begin position="402"/>
        <end position="426"/>
    </location>
</feature>
<comment type="catalytic activity">
    <reaction evidence="8">
        <text>L-cysteinyl-[protein] + hexadecanoyl-CoA = S-hexadecanoyl-L-cysteinyl-[protein] + CoA</text>
        <dbReference type="Rhea" id="RHEA:36683"/>
        <dbReference type="Rhea" id="RHEA-COMP:10131"/>
        <dbReference type="Rhea" id="RHEA-COMP:11032"/>
        <dbReference type="ChEBI" id="CHEBI:29950"/>
        <dbReference type="ChEBI" id="CHEBI:57287"/>
        <dbReference type="ChEBI" id="CHEBI:57379"/>
        <dbReference type="ChEBI" id="CHEBI:74151"/>
        <dbReference type="EC" id="2.3.1.225"/>
    </reaction>
</comment>
<evidence type="ECO:0000256" key="9">
    <source>
        <dbReference type="SAM" id="MobiDB-lite"/>
    </source>
</evidence>
<comment type="similarity">
    <text evidence="8">Belongs to the DHHC palmitoyltransferase family.</text>
</comment>
<gene>
    <name evidence="11" type="ORF">Cvel_18252</name>
</gene>
<dbReference type="GO" id="GO:0019706">
    <property type="term" value="F:protein-cysteine S-palmitoyltransferase activity"/>
    <property type="evidence" value="ECO:0007669"/>
    <property type="project" value="UniProtKB-EC"/>
</dbReference>
<evidence type="ECO:0000256" key="2">
    <source>
        <dbReference type="ARBA" id="ARBA00022679"/>
    </source>
</evidence>
<dbReference type="InterPro" id="IPR039859">
    <property type="entry name" value="PFA4/ZDH16/20/ERF2-like"/>
</dbReference>
<feature type="non-terminal residue" evidence="11">
    <location>
        <position position="703"/>
    </location>
</feature>
<dbReference type="PANTHER" id="PTHR22883">
    <property type="entry name" value="ZINC FINGER DHHC DOMAIN CONTAINING PROTEIN"/>
    <property type="match status" value="1"/>
</dbReference>
<dbReference type="SUPFAM" id="SSF48403">
    <property type="entry name" value="Ankyrin repeat"/>
    <property type="match status" value="1"/>
</dbReference>
<evidence type="ECO:0000256" key="6">
    <source>
        <dbReference type="ARBA" id="ARBA00023315"/>
    </source>
</evidence>
<protein>
    <recommendedName>
        <fullName evidence="8">Palmitoyltransferase</fullName>
        <ecNumber evidence="8">2.3.1.225</ecNumber>
    </recommendedName>
</protein>
<dbReference type="AlphaFoldDB" id="A0A0G4FRN6"/>
<feature type="repeat" description="ANK" evidence="7">
    <location>
        <begin position="131"/>
        <end position="163"/>
    </location>
</feature>
<dbReference type="EC" id="2.3.1.225" evidence="8"/>
<feature type="compositionally biased region" description="Basic and acidic residues" evidence="9">
    <location>
        <begin position="427"/>
        <end position="436"/>
    </location>
</feature>
<proteinExistence type="inferred from homology"/>
<comment type="domain">
    <text evidence="8">The DHHC domain is required for palmitoyltransferase activity.</text>
</comment>
<dbReference type="GO" id="GO:0016020">
    <property type="term" value="C:membrane"/>
    <property type="evidence" value="ECO:0007669"/>
    <property type="project" value="UniProtKB-SubCell"/>
</dbReference>